<reference evidence="1 2" key="1">
    <citation type="journal article" date="2014" name="PLoS Genet.">
        <title>Analysis of the Phlebiopsis gigantea genome, transcriptome and secretome provides insight into its pioneer colonization strategies of wood.</title>
        <authorList>
            <person name="Hori C."/>
            <person name="Ishida T."/>
            <person name="Igarashi K."/>
            <person name="Samejima M."/>
            <person name="Suzuki H."/>
            <person name="Master E."/>
            <person name="Ferreira P."/>
            <person name="Ruiz-Duenas F.J."/>
            <person name="Held B."/>
            <person name="Canessa P."/>
            <person name="Larrondo L.F."/>
            <person name="Schmoll M."/>
            <person name="Druzhinina I.S."/>
            <person name="Kubicek C.P."/>
            <person name="Gaskell J.A."/>
            <person name="Kersten P."/>
            <person name="St John F."/>
            <person name="Glasner J."/>
            <person name="Sabat G."/>
            <person name="Splinter BonDurant S."/>
            <person name="Syed K."/>
            <person name="Yadav J."/>
            <person name="Mgbeahuruike A.C."/>
            <person name="Kovalchuk A."/>
            <person name="Asiegbu F.O."/>
            <person name="Lackner G."/>
            <person name="Hoffmeister D."/>
            <person name="Rencoret J."/>
            <person name="Gutierrez A."/>
            <person name="Sun H."/>
            <person name="Lindquist E."/>
            <person name="Barry K."/>
            <person name="Riley R."/>
            <person name="Grigoriev I.V."/>
            <person name="Henrissat B."/>
            <person name="Kues U."/>
            <person name="Berka R.M."/>
            <person name="Martinez A.T."/>
            <person name="Covert S.F."/>
            <person name="Blanchette R.A."/>
            <person name="Cullen D."/>
        </authorList>
    </citation>
    <scope>NUCLEOTIDE SEQUENCE [LARGE SCALE GENOMIC DNA]</scope>
    <source>
        <strain evidence="1 2">11061_1 CR5-6</strain>
    </source>
</reference>
<evidence type="ECO:0000313" key="2">
    <source>
        <dbReference type="Proteomes" id="UP000053257"/>
    </source>
</evidence>
<dbReference type="EMBL" id="KN840564">
    <property type="protein sequence ID" value="KIP04725.1"/>
    <property type="molecule type" value="Genomic_DNA"/>
</dbReference>
<organism evidence="1 2">
    <name type="scientific">Phlebiopsis gigantea (strain 11061_1 CR5-6)</name>
    <name type="common">White-rot fungus</name>
    <name type="synonym">Peniophora gigantea</name>
    <dbReference type="NCBI Taxonomy" id="745531"/>
    <lineage>
        <taxon>Eukaryota</taxon>
        <taxon>Fungi</taxon>
        <taxon>Dikarya</taxon>
        <taxon>Basidiomycota</taxon>
        <taxon>Agaricomycotina</taxon>
        <taxon>Agaricomycetes</taxon>
        <taxon>Polyporales</taxon>
        <taxon>Phanerochaetaceae</taxon>
        <taxon>Phlebiopsis</taxon>
    </lineage>
</organism>
<dbReference type="AlphaFoldDB" id="A0A0C3S7I4"/>
<dbReference type="HOGENOM" id="CLU_2264697_0_0_1"/>
<sequence length="103" mass="11728">MLPLPPYSRPQSAAEVCAAKACAVIVKLYLLTDLLIYPFDSPGVTPPFLGRGDKGTQRTSSWPLSWALRRACMTSRHLVYRRGVLNFQVSHLFRIYKMTRDTR</sequence>
<dbReference type="Proteomes" id="UP000053257">
    <property type="component" value="Unassembled WGS sequence"/>
</dbReference>
<gene>
    <name evidence="1" type="ORF">PHLGIDRAFT_19903</name>
</gene>
<name>A0A0C3S7I4_PHLG1</name>
<evidence type="ECO:0000313" key="1">
    <source>
        <dbReference type="EMBL" id="KIP04725.1"/>
    </source>
</evidence>
<proteinExistence type="predicted"/>
<keyword evidence="2" id="KW-1185">Reference proteome</keyword>
<protein>
    <submittedName>
        <fullName evidence="1">Uncharacterized protein</fullName>
    </submittedName>
</protein>
<accession>A0A0C3S7I4</accession>